<dbReference type="PANTHER" id="PTHR11922">
    <property type="entry name" value="GMP SYNTHASE-RELATED"/>
    <property type="match status" value="1"/>
</dbReference>
<evidence type="ECO:0000313" key="14">
    <source>
        <dbReference type="Proteomes" id="UP000001505"/>
    </source>
</evidence>
<evidence type="ECO:0000256" key="10">
    <source>
        <dbReference type="ARBA" id="ARBA00030464"/>
    </source>
</evidence>
<dbReference type="AlphaFoldDB" id="D6YSF8"/>
<dbReference type="GO" id="GO:0016740">
    <property type="term" value="F:transferase activity"/>
    <property type="evidence" value="ECO:0007669"/>
    <property type="project" value="UniProtKB-KW"/>
</dbReference>
<dbReference type="STRING" id="716544.wcw_1658"/>
<protein>
    <recommendedName>
        <fullName evidence="3">GMP synthase (glutamine-hydrolyzing)</fullName>
        <ecNumber evidence="3">6.3.5.2</ecNumber>
    </recommendedName>
    <alternativeName>
        <fullName evidence="10">GMP synthetase</fullName>
    </alternativeName>
</protein>
<evidence type="ECO:0000256" key="2">
    <source>
        <dbReference type="ARBA" id="ARBA00005153"/>
    </source>
</evidence>
<comment type="pathway">
    <text evidence="2">Purine metabolism; GMP biosynthesis; GMP from XMP (L-Gln route): step 1/1.</text>
</comment>
<evidence type="ECO:0000259" key="12">
    <source>
        <dbReference type="PROSITE" id="PS51553"/>
    </source>
</evidence>
<keyword evidence="5 11" id="KW-0547">Nucleotide-binding</keyword>
<evidence type="ECO:0000256" key="9">
    <source>
        <dbReference type="ARBA" id="ARBA00022962"/>
    </source>
</evidence>
<dbReference type="PANTHER" id="PTHR11922:SF2">
    <property type="entry name" value="GMP SYNTHASE [GLUTAMINE-HYDROLYZING]"/>
    <property type="match status" value="1"/>
</dbReference>
<keyword evidence="14" id="KW-1185">Reference proteome</keyword>
<dbReference type="Gene3D" id="3.30.300.10">
    <property type="match status" value="1"/>
</dbReference>
<dbReference type="eggNOG" id="COG0518">
    <property type="taxonomic scope" value="Bacteria"/>
</dbReference>
<keyword evidence="7 11" id="KW-0658">Purine biosynthesis</keyword>
<dbReference type="InterPro" id="IPR025777">
    <property type="entry name" value="GMPS_ATP_PPase_dom"/>
</dbReference>
<dbReference type="NCBIfam" id="TIGR00884">
    <property type="entry name" value="guaA_Cterm"/>
    <property type="match status" value="1"/>
</dbReference>
<dbReference type="Gene3D" id="3.40.50.620">
    <property type="entry name" value="HUPs"/>
    <property type="match status" value="1"/>
</dbReference>
<evidence type="ECO:0000256" key="5">
    <source>
        <dbReference type="ARBA" id="ARBA00022741"/>
    </source>
</evidence>
<dbReference type="Pfam" id="PF00958">
    <property type="entry name" value="GMP_synt_C"/>
    <property type="match status" value="1"/>
</dbReference>
<reference evidence="13 14" key="1">
    <citation type="journal article" date="2010" name="PLoS ONE">
        <title>The Waddlia genome: a window into chlamydial biology.</title>
        <authorList>
            <person name="Bertelli C."/>
            <person name="Collyn F."/>
            <person name="Croxatto A."/>
            <person name="Ruckert C."/>
            <person name="Polkinghorne A."/>
            <person name="Kebbi-Beghdadi C."/>
            <person name="Goesmann A."/>
            <person name="Vaughan L."/>
            <person name="Greub G."/>
        </authorList>
    </citation>
    <scope>NUCLEOTIDE SEQUENCE [LARGE SCALE GENOMIC DNA]</scope>
    <source>
        <strain evidence="14">ATCC VR-1470 / WSU 86-1044</strain>
    </source>
</reference>
<evidence type="ECO:0000256" key="4">
    <source>
        <dbReference type="ARBA" id="ARBA00022598"/>
    </source>
</evidence>
<feature type="domain" description="GMPS ATP-PPase" evidence="12">
    <location>
        <begin position="208"/>
        <end position="407"/>
    </location>
</feature>
<organism evidence="13 14">
    <name type="scientific">Waddlia chondrophila (strain ATCC VR-1470 / WSU 86-1044)</name>
    <dbReference type="NCBI Taxonomy" id="716544"/>
    <lineage>
        <taxon>Bacteria</taxon>
        <taxon>Pseudomonadati</taxon>
        <taxon>Chlamydiota</taxon>
        <taxon>Chlamydiia</taxon>
        <taxon>Parachlamydiales</taxon>
        <taxon>Waddliaceae</taxon>
        <taxon>Waddlia</taxon>
    </lineage>
</organism>
<dbReference type="Pfam" id="PF02540">
    <property type="entry name" value="NAD_synthase"/>
    <property type="match status" value="1"/>
</dbReference>
<keyword evidence="13" id="KW-0808">Transferase</keyword>
<evidence type="ECO:0000256" key="11">
    <source>
        <dbReference type="PROSITE-ProRule" id="PRU00886"/>
    </source>
</evidence>
<dbReference type="NCBIfam" id="NF000848">
    <property type="entry name" value="PRK00074.1"/>
    <property type="match status" value="1"/>
</dbReference>
<dbReference type="SUPFAM" id="SSF54810">
    <property type="entry name" value="GMP synthetase C-terminal dimerisation domain"/>
    <property type="match status" value="1"/>
</dbReference>
<dbReference type="PRINTS" id="PR00096">
    <property type="entry name" value="GATASE"/>
</dbReference>
<evidence type="ECO:0000256" key="7">
    <source>
        <dbReference type="ARBA" id="ARBA00022755"/>
    </source>
</evidence>
<dbReference type="RefSeq" id="WP_013182709.1">
    <property type="nucleotide sequence ID" value="NC_014225.1"/>
</dbReference>
<keyword evidence="8 11" id="KW-0067">ATP-binding</keyword>
<keyword evidence="6 11" id="KW-0332">GMP biosynthesis</keyword>
<dbReference type="NCBIfam" id="TIGR00888">
    <property type="entry name" value="guaA_Nterm"/>
    <property type="match status" value="1"/>
</dbReference>
<dbReference type="InterPro" id="IPR004739">
    <property type="entry name" value="GMP_synth_GATase"/>
</dbReference>
<accession>D6YSF8</accession>
<dbReference type="InterPro" id="IPR017926">
    <property type="entry name" value="GATASE"/>
</dbReference>
<dbReference type="PRINTS" id="PR00097">
    <property type="entry name" value="ANTSNTHASEII"/>
</dbReference>
<dbReference type="InterPro" id="IPR001674">
    <property type="entry name" value="GMP_synth_C"/>
</dbReference>
<dbReference type="InterPro" id="IPR029062">
    <property type="entry name" value="Class_I_gatase-like"/>
</dbReference>
<evidence type="ECO:0000313" key="13">
    <source>
        <dbReference type="EMBL" id="ADI39003.1"/>
    </source>
</evidence>
<dbReference type="HOGENOM" id="CLU_014340_0_5_0"/>
<dbReference type="Proteomes" id="UP000001505">
    <property type="component" value="Chromosome"/>
</dbReference>
<dbReference type="Pfam" id="PF00117">
    <property type="entry name" value="GATase"/>
    <property type="match status" value="1"/>
</dbReference>
<dbReference type="PROSITE" id="PS51273">
    <property type="entry name" value="GATASE_TYPE_1"/>
    <property type="match status" value="1"/>
</dbReference>
<dbReference type="CDD" id="cd01742">
    <property type="entry name" value="GATase1_GMP_Synthase"/>
    <property type="match status" value="1"/>
</dbReference>
<gene>
    <name evidence="13" type="primary">guaA</name>
    <name evidence="13" type="ordered locus">wcw_1658</name>
</gene>
<dbReference type="CDD" id="cd01997">
    <property type="entry name" value="GMP_synthase_C"/>
    <property type="match status" value="1"/>
</dbReference>
<dbReference type="GO" id="GO:0003921">
    <property type="term" value="F:GMP synthase activity"/>
    <property type="evidence" value="ECO:0007669"/>
    <property type="project" value="InterPro"/>
</dbReference>
<comment type="function">
    <text evidence="1">Catalyzes the synthesis of GMP from XMP.</text>
</comment>
<sequence length="532" mass="58608">MQNLTQSTSIFHEMSGSDSILILDFGSQYTQLIARRIRELGVYTEILPPETPFSALLSMKPKGLILSGSPSSTHGQPLICDPEIANSPIPVLGICYGMQLLNRLHKGTVIPSRNGEYGKQPISLHSCEGIFKGLDSHQMAWMSHGDSINRLADPLIATAQSENGHIAAMQHTSLPQYGVQFHPEVTHTENGKEILHNFIQICQCKQTWSLKNHIESAKEEIRKQVGNGTVISLVSGGVDSTAATFLCFEALGSEKVIPLHIDTGLMRAGESKEVCALLRSHGMRHLDFVDASDEFLDALKGVENPEKKRTIIGNLFIEILEREIAKIENKGTCTFLCQGTLYTDLIESGQGVGKHADVIKTHHNVNPPVVQRKREQGLIVEPNNKIFKDEVRILCEQMGVPSSLAWRHPFPGPGLAIRILGEVTKSQLECLRAADAIYLEEIVKAGLYDEIWQAFACLLPVSTVGVMGDKRTIGQVIALRAVSSIDGMTADFFPLPMELLSKISTRIINEVPEVNRVVYDITSKPPGTIEWE</sequence>
<dbReference type="SUPFAM" id="SSF52317">
    <property type="entry name" value="Class I glutamine amidotransferase-like"/>
    <property type="match status" value="1"/>
</dbReference>
<dbReference type="EMBL" id="CP001928">
    <property type="protein sequence ID" value="ADI39003.1"/>
    <property type="molecule type" value="Genomic_DNA"/>
</dbReference>
<dbReference type="InterPro" id="IPR014729">
    <property type="entry name" value="Rossmann-like_a/b/a_fold"/>
</dbReference>
<evidence type="ECO:0000256" key="6">
    <source>
        <dbReference type="ARBA" id="ARBA00022749"/>
    </source>
</evidence>
<dbReference type="eggNOG" id="COG0519">
    <property type="taxonomic scope" value="Bacteria"/>
</dbReference>
<dbReference type="FunFam" id="3.30.300.10:FF:000002">
    <property type="entry name" value="GMP synthase [glutamine-hydrolyzing]"/>
    <property type="match status" value="1"/>
</dbReference>
<evidence type="ECO:0000256" key="8">
    <source>
        <dbReference type="ARBA" id="ARBA00022840"/>
    </source>
</evidence>
<keyword evidence="4 13" id="KW-0436">Ligase</keyword>
<dbReference type="Gene3D" id="3.40.50.880">
    <property type="match status" value="1"/>
</dbReference>
<feature type="binding site" evidence="11">
    <location>
        <begin position="235"/>
        <end position="241"/>
    </location>
    <ligand>
        <name>ATP</name>
        <dbReference type="ChEBI" id="CHEBI:30616"/>
    </ligand>
</feature>
<dbReference type="FunFam" id="3.40.50.880:FF:000047">
    <property type="entry name" value="GMP synthase [glutamine-hydrolyzing] subunit A"/>
    <property type="match status" value="1"/>
</dbReference>
<name>D6YSF8_WADCW</name>
<dbReference type="MEROPS" id="C26.957"/>
<dbReference type="UniPathway" id="UPA00189">
    <property type="reaction ID" value="UER00296"/>
</dbReference>
<dbReference type="KEGG" id="wch:wcw_1658"/>
<proteinExistence type="predicted"/>
<dbReference type="InterPro" id="IPR022310">
    <property type="entry name" value="NAD/GMP_synthase"/>
</dbReference>
<dbReference type="EC" id="6.3.5.2" evidence="3"/>
<evidence type="ECO:0000256" key="3">
    <source>
        <dbReference type="ARBA" id="ARBA00012746"/>
    </source>
</evidence>
<dbReference type="GO" id="GO:0005829">
    <property type="term" value="C:cytosol"/>
    <property type="evidence" value="ECO:0007669"/>
    <property type="project" value="TreeGrafter"/>
</dbReference>
<keyword evidence="9 13" id="KW-0315">Glutamine amidotransferase</keyword>
<dbReference type="SUPFAM" id="SSF52402">
    <property type="entry name" value="Adenine nucleotide alpha hydrolases-like"/>
    <property type="match status" value="1"/>
</dbReference>
<dbReference type="PROSITE" id="PS51553">
    <property type="entry name" value="GMPS_ATP_PPASE"/>
    <property type="match status" value="1"/>
</dbReference>
<dbReference type="GO" id="GO:0005524">
    <property type="term" value="F:ATP binding"/>
    <property type="evidence" value="ECO:0007669"/>
    <property type="project" value="UniProtKB-UniRule"/>
</dbReference>
<evidence type="ECO:0000256" key="1">
    <source>
        <dbReference type="ARBA" id="ARBA00002332"/>
    </source>
</evidence>